<sequence length="83" mass="9779">MVLFAKDIGLKEVKIRLLAHDIELNKAQIPFKELVSIAGVDDEINSYLLSAYRDAYAQGFRLSYFETVHRNKWYDLWMTKRIV</sequence>
<dbReference type="PATRIC" id="fig|1423715.3.peg.2458"/>
<evidence type="ECO:0000313" key="2">
    <source>
        <dbReference type="Proteomes" id="UP000051955"/>
    </source>
</evidence>
<dbReference type="EMBL" id="AZDV01000005">
    <property type="protein sequence ID" value="KRK95921.1"/>
    <property type="molecule type" value="Genomic_DNA"/>
</dbReference>
<dbReference type="Proteomes" id="UP000051955">
    <property type="component" value="Unassembled WGS sequence"/>
</dbReference>
<protein>
    <submittedName>
        <fullName evidence="1">Uncharacterized protein</fullName>
    </submittedName>
</protein>
<gene>
    <name evidence="1" type="ORF">FD25_GL002381</name>
</gene>
<name>A0A0R1LSQ9_9LACO</name>
<evidence type="ECO:0000313" key="1">
    <source>
        <dbReference type="EMBL" id="KRK95921.1"/>
    </source>
</evidence>
<keyword evidence="2" id="KW-1185">Reference proteome</keyword>
<reference evidence="1 2" key="1">
    <citation type="journal article" date="2015" name="Genome Announc.">
        <title>Expanding the biotechnology potential of lactobacilli through comparative genomics of 213 strains and associated genera.</title>
        <authorList>
            <person name="Sun Z."/>
            <person name="Harris H.M."/>
            <person name="McCann A."/>
            <person name="Guo C."/>
            <person name="Argimon S."/>
            <person name="Zhang W."/>
            <person name="Yang X."/>
            <person name="Jeffery I.B."/>
            <person name="Cooney J.C."/>
            <person name="Kagawa T.F."/>
            <person name="Liu W."/>
            <person name="Song Y."/>
            <person name="Salvetti E."/>
            <person name="Wrobel A."/>
            <person name="Rasinkangas P."/>
            <person name="Parkhill J."/>
            <person name="Rea M.C."/>
            <person name="O'Sullivan O."/>
            <person name="Ritari J."/>
            <person name="Douillard F.P."/>
            <person name="Paul Ross R."/>
            <person name="Yang R."/>
            <person name="Briner A.E."/>
            <person name="Felis G.E."/>
            <person name="de Vos W.M."/>
            <person name="Barrangou R."/>
            <person name="Klaenhammer T.R."/>
            <person name="Caufield P.W."/>
            <person name="Cui Y."/>
            <person name="Zhang H."/>
            <person name="O'Toole P.W."/>
        </authorList>
    </citation>
    <scope>NUCLEOTIDE SEQUENCE [LARGE SCALE GENOMIC DNA]</scope>
    <source>
        <strain evidence="1 2">DSM 19394</strain>
    </source>
</reference>
<comment type="caution">
    <text evidence="1">The sequence shown here is derived from an EMBL/GenBank/DDBJ whole genome shotgun (WGS) entry which is preliminary data.</text>
</comment>
<proteinExistence type="predicted"/>
<dbReference type="AlphaFoldDB" id="A0A0R1LSQ9"/>
<organism evidence="1 2">
    <name type="scientific">Levilactobacillus acidifarinae DSM 19394 = JCM 15949</name>
    <dbReference type="NCBI Taxonomy" id="1423715"/>
    <lineage>
        <taxon>Bacteria</taxon>
        <taxon>Bacillati</taxon>
        <taxon>Bacillota</taxon>
        <taxon>Bacilli</taxon>
        <taxon>Lactobacillales</taxon>
        <taxon>Lactobacillaceae</taxon>
        <taxon>Levilactobacillus</taxon>
    </lineage>
</organism>
<accession>A0A0R1LSQ9</accession>